<evidence type="ECO:0000313" key="4">
    <source>
        <dbReference type="EMBL" id="RLV55480.1"/>
    </source>
</evidence>
<dbReference type="PROSITE" id="PS51462">
    <property type="entry name" value="NUDIX"/>
    <property type="match status" value="1"/>
</dbReference>
<organism evidence="4 5">
    <name type="scientific">Aeromicrobium phragmitis</name>
    <dbReference type="NCBI Taxonomy" id="2478914"/>
    <lineage>
        <taxon>Bacteria</taxon>
        <taxon>Bacillati</taxon>
        <taxon>Actinomycetota</taxon>
        <taxon>Actinomycetes</taxon>
        <taxon>Propionibacteriales</taxon>
        <taxon>Nocardioidaceae</taxon>
        <taxon>Aeromicrobium</taxon>
    </lineage>
</organism>
<keyword evidence="2 4" id="KW-0378">Hydrolase</keyword>
<sequence length="203" mass="21910">MTAPDHPRLPGQLADAVADAPAGWPVARATTAFSNGYLDVTLDTIVDPGGEEHERVIVRPHGAVAVLALDEDDRILLVEQYRHAVGQRLVEIPAGTLDVHGEHPAEAAARELAEEADIVAGRWSPLLELTATPGYSTERWTAYVAQDLAAVPDSDRTERVAEEADMRQWWAPFQQAVGLVLDGKITDALTVAAILAWAVRRSA</sequence>
<dbReference type="RefSeq" id="WP_121794482.1">
    <property type="nucleotide sequence ID" value="NZ_RDBF01000007.1"/>
</dbReference>
<dbReference type="GO" id="GO:0005829">
    <property type="term" value="C:cytosol"/>
    <property type="evidence" value="ECO:0007669"/>
    <property type="project" value="TreeGrafter"/>
</dbReference>
<comment type="cofactor">
    <cofactor evidence="1">
        <name>Mg(2+)</name>
        <dbReference type="ChEBI" id="CHEBI:18420"/>
    </cofactor>
</comment>
<evidence type="ECO:0000313" key="5">
    <source>
        <dbReference type="Proteomes" id="UP000282515"/>
    </source>
</evidence>
<evidence type="ECO:0000256" key="2">
    <source>
        <dbReference type="ARBA" id="ARBA00022801"/>
    </source>
</evidence>
<dbReference type="Proteomes" id="UP000282515">
    <property type="component" value="Unassembled WGS sequence"/>
</dbReference>
<name>A0A3L8PJT2_9ACTN</name>
<gene>
    <name evidence="4" type="ORF">D9V41_10270</name>
</gene>
<comment type="caution">
    <text evidence="4">The sequence shown here is derived from an EMBL/GenBank/DDBJ whole genome shotgun (WGS) entry which is preliminary data.</text>
</comment>
<evidence type="ECO:0000256" key="1">
    <source>
        <dbReference type="ARBA" id="ARBA00001946"/>
    </source>
</evidence>
<dbReference type="EMBL" id="RDBF01000007">
    <property type="protein sequence ID" value="RLV55480.1"/>
    <property type="molecule type" value="Genomic_DNA"/>
</dbReference>
<dbReference type="Pfam" id="PF00293">
    <property type="entry name" value="NUDIX"/>
    <property type="match status" value="1"/>
</dbReference>
<reference evidence="4 5" key="1">
    <citation type="submission" date="2018-10" db="EMBL/GenBank/DDBJ databases">
        <title>Aeromicrobium sp. 9W16Y-2 whole genome shotgun sequence.</title>
        <authorList>
            <person name="Li F."/>
        </authorList>
    </citation>
    <scope>NUCLEOTIDE SEQUENCE [LARGE SCALE GENOMIC DNA]</scope>
    <source>
        <strain evidence="4 5">9W16Y-2</strain>
    </source>
</reference>
<dbReference type="OrthoDB" id="9806150at2"/>
<keyword evidence="5" id="KW-1185">Reference proteome</keyword>
<evidence type="ECO:0000259" key="3">
    <source>
        <dbReference type="PROSITE" id="PS51462"/>
    </source>
</evidence>
<dbReference type="PANTHER" id="PTHR11839">
    <property type="entry name" value="UDP/ADP-SUGAR PYROPHOSPHATASE"/>
    <property type="match status" value="1"/>
</dbReference>
<accession>A0A3L8PJT2</accession>
<dbReference type="PANTHER" id="PTHR11839:SF18">
    <property type="entry name" value="NUDIX HYDROLASE DOMAIN-CONTAINING PROTEIN"/>
    <property type="match status" value="1"/>
</dbReference>
<dbReference type="GO" id="GO:0019693">
    <property type="term" value="P:ribose phosphate metabolic process"/>
    <property type="evidence" value="ECO:0007669"/>
    <property type="project" value="TreeGrafter"/>
</dbReference>
<proteinExistence type="predicted"/>
<dbReference type="GO" id="GO:0016787">
    <property type="term" value="F:hydrolase activity"/>
    <property type="evidence" value="ECO:0007669"/>
    <property type="project" value="UniProtKB-KW"/>
</dbReference>
<dbReference type="SUPFAM" id="SSF55811">
    <property type="entry name" value="Nudix"/>
    <property type="match status" value="1"/>
</dbReference>
<protein>
    <submittedName>
        <fullName evidence="4">NUDIX hydrolase</fullName>
    </submittedName>
</protein>
<dbReference type="InterPro" id="IPR000086">
    <property type="entry name" value="NUDIX_hydrolase_dom"/>
</dbReference>
<dbReference type="GO" id="GO:0006753">
    <property type="term" value="P:nucleoside phosphate metabolic process"/>
    <property type="evidence" value="ECO:0007669"/>
    <property type="project" value="TreeGrafter"/>
</dbReference>
<dbReference type="Gene3D" id="3.90.79.10">
    <property type="entry name" value="Nucleoside Triphosphate Pyrophosphohydrolase"/>
    <property type="match status" value="1"/>
</dbReference>
<dbReference type="InterPro" id="IPR015797">
    <property type="entry name" value="NUDIX_hydrolase-like_dom_sf"/>
</dbReference>
<dbReference type="AlphaFoldDB" id="A0A3L8PJT2"/>
<feature type="domain" description="Nudix hydrolase" evidence="3">
    <location>
        <begin position="59"/>
        <end position="193"/>
    </location>
</feature>